<dbReference type="Proteomes" id="UP001321305">
    <property type="component" value="Chromosome"/>
</dbReference>
<reference evidence="2" key="1">
    <citation type="submission" date="2024-01" db="EMBL/GenBank/DDBJ databases">
        <title>Mycovorax composti gen. nov. sp. nov., a member of the family Chitinophagaceae isolated from button mushroom compost.</title>
        <authorList>
            <person name="Thai M."/>
            <person name="Bell T.L."/>
            <person name="Kertesz M.A."/>
        </authorList>
    </citation>
    <scope>NUCLEOTIDE SEQUENCE [LARGE SCALE GENOMIC DNA]</scope>
    <source>
        <strain evidence="2">C216</strain>
    </source>
</reference>
<dbReference type="InterPro" id="IPR021124">
    <property type="entry name" value="CRISPR-assoc_prot_Cas5"/>
</dbReference>
<evidence type="ECO:0000313" key="2">
    <source>
        <dbReference type="Proteomes" id="UP001321305"/>
    </source>
</evidence>
<name>A0ABZ2EJX7_9BACT</name>
<dbReference type="Gene3D" id="3.30.70.2660">
    <property type="match status" value="1"/>
</dbReference>
<dbReference type="EMBL" id="CP144143">
    <property type="protein sequence ID" value="WWC83725.1"/>
    <property type="molecule type" value="Genomic_DNA"/>
</dbReference>
<dbReference type="Pfam" id="PF09704">
    <property type="entry name" value="Cas_Cas5d"/>
    <property type="match status" value="1"/>
</dbReference>
<gene>
    <name evidence="1" type="ORF">PIECOFPK_01451</name>
</gene>
<keyword evidence="2" id="KW-1185">Reference proteome</keyword>
<protein>
    <submittedName>
        <fullName evidence="1">Uncharacterized protein</fullName>
    </submittedName>
</protein>
<evidence type="ECO:0000313" key="1">
    <source>
        <dbReference type="EMBL" id="WWC83725.1"/>
    </source>
</evidence>
<sequence length="215" mass="24925">MIGSALGISPIEVNDQWLRADRFKMGVVGKHYGQANDLWQIRKYENKHLNKYKKGEEKRPYKTAVIVRELLYGLNLTLYLTFSDSADFDAIKSALSNPKWALSLGREDELIRISSMNEVELKKKEKGLYIFKDTIIPGDVNELGYRPVLEDGVKGNLLQKAPRIVNLPSFFDTKRNSEARIPTKYQKFTFISSLPISLEEDCYYDDFDNQFFFIF</sequence>
<organism evidence="1 2">
    <name type="scientific">Mycovorax composti</name>
    <dbReference type="NCBI Taxonomy" id="2962693"/>
    <lineage>
        <taxon>Bacteria</taxon>
        <taxon>Pseudomonadati</taxon>
        <taxon>Bacteroidota</taxon>
        <taxon>Chitinophagia</taxon>
        <taxon>Chitinophagales</taxon>
        <taxon>Chitinophagaceae</taxon>
        <taxon>Mycovorax</taxon>
    </lineage>
</organism>
<proteinExistence type="predicted"/>
<accession>A0ABZ2EJX7</accession>